<comment type="caution">
    <text evidence="1">The sequence shown here is derived from an EMBL/GenBank/DDBJ whole genome shotgun (WGS) entry which is preliminary data.</text>
</comment>
<dbReference type="EMBL" id="NBNE01002794">
    <property type="protein sequence ID" value="OWZ09430.1"/>
    <property type="molecule type" value="Genomic_DNA"/>
</dbReference>
<protein>
    <recommendedName>
        <fullName evidence="3">PiggyBac transposable element-derived protein domain-containing protein</fullName>
    </recommendedName>
</protein>
<dbReference type="OrthoDB" id="10057959at2759"/>
<dbReference type="AlphaFoldDB" id="A0A225VXY3"/>
<organism evidence="1 2">
    <name type="scientific">Phytophthora megakarya</name>
    <dbReference type="NCBI Taxonomy" id="4795"/>
    <lineage>
        <taxon>Eukaryota</taxon>
        <taxon>Sar</taxon>
        <taxon>Stramenopiles</taxon>
        <taxon>Oomycota</taxon>
        <taxon>Peronosporomycetes</taxon>
        <taxon>Peronosporales</taxon>
        <taxon>Peronosporaceae</taxon>
        <taxon>Phytophthora</taxon>
    </lineage>
</organism>
<dbReference type="Proteomes" id="UP000198211">
    <property type="component" value="Unassembled WGS sequence"/>
</dbReference>
<sequence>MSIALVHSITKTVLGATTRCAERACYIENENLPECQGPDSRIYELHYNFTHRMTKRWTKSTIHFDTAERRLRIFRNVPTGVSSIDEMTVRTKARSRARTYMPSKPDKYGVHFYAIVDWDSLYVNSVWDNSSGNTQRTTTAQRYTQLFADFVA</sequence>
<gene>
    <name evidence="1" type="ORF">PHMEG_00017867</name>
</gene>
<name>A0A225VXY3_9STRA</name>
<accession>A0A225VXY3</accession>
<proteinExistence type="predicted"/>
<evidence type="ECO:0008006" key="3">
    <source>
        <dbReference type="Google" id="ProtNLM"/>
    </source>
</evidence>
<evidence type="ECO:0000313" key="1">
    <source>
        <dbReference type="EMBL" id="OWZ09430.1"/>
    </source>
</evidence>
<evidence type="ECO:0000313" key="2">
    <source>
        <dbReference type="Proteomes" id="UP000198211"/>
    </source>
</evidence>
<reference evidence="2" key="1">
    <citation type="submission" date="2017-03" db="EMBL/GenBank/DDBJ databases">
        <title>Phytopthora megakarya and P. palmivora, two closely related causual agents of cacao black pod achieved similar genome size and gene model numbers by different mechanisms.</title>
        <authorList>
            <person name="Ali S."/>
            <person name="Shao J."/>
            <person name="Larry D.J."/>
            <person name="Kronmiller B."/>
            <person name="Shen D."/>
            <person name="Strem M.D."/>
            <person name="Melnick R.L."/>
            <person name="Guiltinan M.J."/>
            <person name="Tyler B.M."/>
            <person name="Meinhardt L.W."/>
            <person name="Bailey B.A."/>
        </authorList>
    </citation>
    <scope>NUCLEOTIDE SEQUENCE [LARGE SCALE GENOMIC DNA]</scope>
    <source>
        <strain evidence="2">zdho120</strain>
    </source>
</reference>
<keyword evidence="2" id="KW-1185">Reference proteome</keyword>